<dbReference type="Gene3D" id="1.10.10.2910">
    <property type="match status" value="1"/>
</dbReference>
<reference evidence="3" key="2">
    <citation type="submission" date="2021-04" db="EMBL/GenBank/DDBJ databases">
        <authorList>
            <person name="Liu J."/>
        </authorList>
    </citation>
    <scope>NUCLEOTIDE SEQUENCE</scope>
    <source>
        <strain evidence="3">BAD-6</strain>
    </source>
</reference>
<dbReference type="Pfam" id="PF06114">
    <property type="entry name" value="Peptidase_M78"/>
    <property type="match status" value="1"/>
</dbReference>
<gene>
    <name evidence="3" type="ORF">KCX82_11890</name>
</gene>
<reference evidence="3" key="1">
    <citation type="submission" date="2021-04" db="EMBL/GenBank/DDBJ databases">
        <title>Sinoanaerobacter chloroacetimidivorans sp. nov., an obligate anaerobic bacterium isolated from anaerobic sludge.</title>
        <authorList>
            <person name="Bao Y."/>
        </authorList>
    </citation>
    <scope>NUCLEOTIDE SEQUENCE</scope>
    <source>
        <strain evidence="3">BAD-6</strain>
    </source>
</reference>
<dbReference type="Proteomes" id="UP000675664">
    <property type="component" value="Unassembled WGS sequence"/>
</dbReference>
<dbReference type="Gene3D" id="1.10.260.40">
    <property type="entry name" value="lambda repressor-like DNA-binding domains"/>
    <property type="match status" value="1"/>
</dbReference>
<sequence length="383" mass="44020">MSLLFNGDRLKKARIYRGLTVAELAEKVDCQRQTLSMYEIGKSQPADDDVVKRLAHELAFPAKYFYEHATSPISGTIYFRSLLTTNKKYRSEQMVKMEFLSQVFALLHDYVEFPEYEPLNLSATISPEETAKALREAWNIGQAPIDNLVNVVEQHGILVTTFSTSTDDVDAFSELVECNEKTTYLIAYSNNKTSAARVHFDIAHELGHICLHEWSEEIEDISKEDFKEREREANEFAAAFLLPAEPFKQDALRGPQTIAYYKQLKKKWKVSIAAMIRRSQKLGIITMDEYQTLIRIMQRRGQRKEEPLDDVLMTASPSLLKSSVLMLLQEDVFTPKDFMDELSSEYELSIEPEEIEYLLNLPRGTLTPSKIIDISPLIIKRNK</sequence>
<protein>
    <submittedName>
        <fullName evidence="3">ImmA/IrrE family metallo-endopeptidase</fullName>
    </submittedName>
</protein>
<dbReference type="InterPro" id="IPR052345">
    <property type="entry name" value="Rad_response_metalloprotease"/>
</dbReference>
<dbReference type="InterPro" id="IPR010982">
    <property type="entry name" value="Lambda_DNA-bd_dom_sf"/>
</dbReference>
<proteinExistence type="inferred from homology"/>
<dbReference type="SMART" id="SM00530">
    <property type="entry name" value="HTH_XRE"/>
    <property type="match status" value="1"/>
</dbReference>
<name>A0A8J8B2C3_9FIRM</name>
<dbReference type="GO" id="GO:0003677">
    <property type="term" value="F:DNA binding"/>
    <property type="evidence" value="ECO:0007669"/>
    <property type="project" value="InterPro"/>
</dbReference>
<dbReference type="PROSITE" id="PS50943">
    <property type="entry name" value="HTH_CROC1"/>
    <property type="match status" value="1"/>
</dbReference>
<dbReference type="SUPFAM" id="SSF47413">
    <property type="entry name" value="lambda repressor-like DNA-binding domains"/>
    <property type="match status" value="1"/>
</dbReference>
<evidence type="ECO:0000313" key="3">
    <source>
        <dbReference type="EMBL" id="MBR0598582.1"/>
    </source>
</evidence>
<accession>A0A8J8B2C3</accession>
<evidence type="ECO:0000259" key="2">
    <source>
        <dbReference type="PROSITE" id="PS50943"/>
    </source>
</evidence>
<dbReference type="InterPro" id="IPR001387">
    <property type="entry name" value="Cro/C1-type_HTH"/>
</dbReference>
<dbReference type="PANTHER" id="PTHR43236">
    <property type="entry name" value="ANTITOXIN HIGA1"/>
    <property type="match status" value="1"/>
</dbReference>
<keyword evidence="4" id="KW-1185">Reference proteome</keyword>
<dbReference type="InterPro" id="IPR010359">
    <property type="entry name" value="IrrE_HExxH"/>
</dbReference>
<organism evidence="3 4">
    <name type="scientific">Sinanaerobacter chloroacetimidivorans</name>
    <dbReference type="NCBI Taxonomy" id="2818044"/>
    <lineage>
        <taxon>Bacteria</taxon>
        <taxon>Bacillati</taxon>
        <taxon>Bacillota</taxon>
        <taxon>Clostridia</taxon>
        <taxon>Peptostreptococcales</taxon>
        <taxon>Anaerovoracaceae</taxon>
        <taxon>Sinanaerobacter</taxon>
    </lineage>
</organism>
<dbReference type="PANTHER" id="PTHR43236:SF1">
    <property type="entry name" value="BLL7220 PROTEIN"/>
    <property type="match status" value="1"/>
</dbReference>
<comment type="similarity">
    <text evidence="1">Belongs to the short-chain fatty acyl-CoA assimilation regulator (ScfR) family.</text>
</comment>
<dbReference type="AlphaFoldDB" id="A0A8J8B2C3"/>
<evidence type="ECO:0000313" key="4">
    <source>
        <dbReference type="Proteomes" id="UP000675664"/>
    </source>
</evidence>
<dbReference type="EMBL" id="JAGSND010000007">
    <property type="protein sequence ID" value="MBR0598582.1"/>
    <property type="molecule type" value="Genomic_DNA"/>
</dbReference>
<dbReference type="CDD" id="cd00093">
    <property type="entry name" value="HTH_XRE"/>
    <property type="match status" value="1"/>
</dbReference>
<comment type="caution">
    <text evidence="3">The sequence shown here is derived from an EMBL/GenBank/DDBJ whole genome shotgun (WGS) entry which is preliminary data.</text>
</comment>
<evidence type="ECO:0000256" key="1">
    <source>
        <dbReference type="ARBA" id="ARBA00007227"/>
    </source>
</evidence>
<dbReference type="Pfam" id="PF12844">
    <property type="entry name" value="HTH_19"/>
    <property type="match status" value="1"/>
</dbReference>
<feature type="domain" description="HTH cro/C1-type" evidence="2">
    <location>
        <begin position="10"/>
        <end position="65"/>
    </location>
</feature>